<dbReference type="Pfam" id="PF02036">
    <property type="entry name" value="SCP2"/>
    <property type="match status" value="1"/>
</dbReference>
<dbReference type="RefSeq" id="WP_341370741.1">
    <property type="nucleotide sequence ID" value="NZ_JBBPCO010000007.1"/>
</dbReference>
<comment type="similarity">
    <text evidence="1">Belongs to the UbiT family.</text>
</comment>
<evidence type="ECO:0000259" key="2">
    <source>
        <dbReference type="Pfam" id="PF02036"/>
    </source>
</evidence>
<accession>A0ABU9DB52</accession>
<comment type="pathway">
    <text evidence="1">Cofactor biosynthesis; ubiquinone biosynthesis.</text>
</comment>
<evidence type="ECO:0000313" key="4">
    <source>
        <dbReference type="Proteomes" id="UP001446205"/>
    </source>
</evidence>
<keyword evidence="1" id="KW-0831">Ubiquinone biosynthesis</keyword>
<dbReference type="EMBL" id="JBBPCO010000007">
    <property type="protein sequence ID" value="MEK8089683.1"/>
    <property type="molecule type" value="Genomic_DNA"/>
</dbReference>
<dbReference type="InterPro" id="IPR036527">
    <property type="entry name" value="SCP2_sterol-bd_dom_sf"/>
</dbReference>
<organism evidence="3 4">
    <name type="scientific">Thermithiobacillus plumbiphilus</name>
    <dbReference type="NCBI Taxonomy" id="1729899"/>
    <lineage>
        <taxon>Bacteria</taxon>
        <taxon>Pseudomonadati</taxon>
        <taxon>Pseudomonadota</taxon>
        <taxon>Acidithiobacillia</taxon>
        <taxon>Acidithiobacillales</taxon>
        <taxon>Thermithiobacillaceae</taxon>
        <taxon>Thermithiobacillus</taxon>
    </lineage>
</organism>
<dbReference type="SUPFAM" id="SSF55718">
    <property type="entry name" value="SCP-like"/>
    <property type="match status" value="1"/>
</dbReference>
<dbReference type="HAMAP" id="MF_02231">
    <property type="entry name" value="UbiT"/>
    <property type="match status" value="1"/>
</dbReference>
<sequence>MRATRLQQVEWQTLPIFPSSVGRILARLPVYPPSLTLVLALNRLLLPLLEKEVLRAWRGKRFCVQVKDAGLSFFFGLDATGFVACRATLAVDLCISANAYDFLLLAAREEDPDTLFFSRRLLMEGDTELGLLVKNTLDALEPPAWVGRLLQSILTRMDQAI</sequence>
<evidence type="ECO:0000313" key="3">
    <source>
        <dbReference type="EMBL" id="MEK8089683.1"/>
    </source>
</evidence>
<gene>
    <name evidence="1" type="primary">ubiT</name>
    <name evidence="3" type="ORF">WOB96_07870</name>
</gene>
<comment type="caution">
    <text evidence="3">The sequence shown here is derived from an EMBL/GenBank/DDBJ whole genome shotgun (WGS) entry which is preliminary data.</text>
</comment>
<protein>
    <recommendedName>
        <fullName evidence="1">Ubiquinone biosynthesis accessory factor UbiT</fullName>
    </recommendedName>
</protein>
<dbReference type="Proteomes" id="UP001446205">
    <property type="component" value="Unassembled WGS sequence"/>
</dbReference>
<dbReference type="InterPro" id="IPR016830">
    <property type="entry name" value="UbiT"/>
</dbReference>
<keyword evidence="4" id="KW-1185">Reference proteome</keyword>
<evidence type="ECO:0000256" key="1">
    <source>
        <dbReference type="HAMAP-Rule" id="MF_02231"/>
    </source>
</evidence>
<name>A0ABU9DB52_9PROT</name>
<dbReference type="InterPro" id="IPR003033">
    <property type="entry name" value="SCP2_sterol-bd_dom"/>
</dbReference>
<reference evidence="3 4" key="1">
    <citation type="submission" date="2024-04" db="EMBL/GenBank/DDBJ databases">
        <authorList>
            <person name="Abashina T."/>
            <person name="Shaikin A."/>
        </authorList>
    </citation>
    <scope>NUCLEOTIDE SEQUENCE [LARGE SCALE GENOMIC DNA]</scope>
    <source>
        <strain evidence="3 4">AAFK</strain>
    </source>
</reference>
<comment type="function">
    <text evidence="1">Required for O(2)-independent ubiquinone (coenzyme Q) biosynthesis. Likely functions as an accessory factor.</text>
</comment>
<proteinExistence type="inferred from homology"/>
<feature type="domain" description="SCP2" evidence="2">
    <location>
        <begin position="50"/>
        <end position="138"/>
    </location>
</feature>